<keyword evidence="3" id="KW-1185">Reference proteome</keyword>
<feature type="signal peptide" evidence="1">
    <location>
        <begin position="1"/>
        <end position="19"/>
    </location>
</feature>
<dbReference type="Proteomes" id="UP000199382">
    <property type="component" value="Unassembled WGS sequence"/>
</dbReference>
<dbReference type="OrthoDB" id="573055at2"/>
<gene>
    <name evidence="2" type="ORF">SAMN04488026_104228</name>
</gene>
<organism evidence="2 3">
    <name type="scientific">Aliiruegeria lutimaris</name>
    <dbReference type="NCBI Taxonomy" id="571298"/>
    <lineage>
        <taxon>Bacteria</taxon>
        <taxon>Pseudomonadati</taxon>
        <taxon>Pseudomonadota</taxon>
        <taxon>Alphaproteobacteria</taxon>
        <taxon>Rhodobacterales</taxon>
        <taxon>Roseobacteraceae</taxon>
        <taxon>Aliiruegeria</taxon>
    </lineage>
</organism>
<dbReference type="RefSeq" id="WP_093159667.1">
    <property type="nucleotide sequence ID" value="NZ_FNEK01000042.1"/>
</dbReference>
<evidence type="ECO:0000313" key="3">
    <source>
        <dbReference type="Proteomes" id="UP000199382"/>
    </source>
</evidence>
<evidence type="ECO:0000313" key="2">
    <source>
        <dbReference type="EMBL" id="SDK47558.1"/>
    </source>
</evidence>
<keyword evidence="1" id="KW-0732">Signal</keyword>
<evidence type="ECO:0000256" key="1">
    <source>
        <dbReference type="SAM" id="SignalP"/>
    </source>
</evidence>
<dbReference type="STRING" id="571298.SAMN04488026_104228"/>
<accession>A0A1G9C7B4</accession>
<sequence length="119" mass="12892">MKRFASPLLAFLAATPVMADPAVIEAVEARAMSNGWHFSVTLRHGDTGWDDYADGWRVLAPDGSVLGTRVLAHPHVNEQPFTRSLSGVAIPDTIAKVRIEASTSPEGWSGKPQGFRLPR</sequence>
<protein>
    <submittedName>
        <fullName evidence="2">Uncharacterized protein</fullName>
    </submittedName>
</protein>
<name>A0A1G9C7B4_9RHOB</name>
<reference evidence="2 3" key="1">
    <citation type="submission" date="2016-10" db="EMBL/GenBank/DDBJ databases">
        <authorList>
            <person name="de Groot N.N."/>
        </authorList>
    </citation>
    <scope>NUCLEOTIDE SEQUENCE [LARGE SCALE GENOMIC DNA]</scope>
    <source>
        <strain evidence="2 3">DSM 25294</strain>
    </source>
</reference>
<proteinExistence type="predicted"/>
<dbReference type="AlphaFoldDB" id="A0A1G9C7B4"/>
<dbReference type="EMBL" id="FNEK01000042">
    <property type="protein sequence ID" value="SDK47558.1"/>
    <property type="molecule type" value="Genomic_DNA"/>
</dbReference>
<feature type="chain" id="PRO_5011592084" evidence="1">
    <location>
        <begin position="20"/>
        <end position="119"/>
    </location>
</feature>